<feature type="compositionally biased region" description="Low complexity" evidence="1">
    <location>
        <begin position="92"/>
        <end position="116"/>
    </location>
</feature>
<gene>
    <name evidence="2" type="ORF">CROQUDRAFT_92031</name>
</gene>
<feature type="compositionally biased region" description="Polar residues" evidence="1">
    <location>
        <begin position="62"/>
        <end position="74"/>
    </location>
</feature>
<accession>A0A9P6NJ15</accession>
<organism evidence="2 3">
    <name type="scientific">Cronartium quercuum f. sp. fusiforme G11</name>
    <dbReference type="NCBI Taxonomy" id="708437"/>
    <lineage>
        <taxon>Eukaryota</taxon>
        <taxon>Fungi</taxon>
        <taxon>Dikarya</taxon>
        <taxon>Basidiomycota</taxon>
        <taxon>Pucciniomycotina</taxon>
        <taxon>Pucciniomycetes</taxon>
        <taxon>Pucciniales</taxon>
        <taxon>Coleosporiaceae</taxon>
        <taxon>Cronartium</taxon>
    </lineage>
</organism>
<feature type="region of interest" description="Disordered" evidence="1">
    <location>
        <begin position="47"/>
        <end position="131"/>
    </location>
</feature>
<dbReference type="EMBL" id="MU167254">
    <property type="protein sequence ID" value="KAG0146893.1"/>
    <property type="molecule type" value="Genomic_DNA"/>
</dbReference>
<keyword evidence="3" id="KW-1185">Reference proteome</keyword>
<reference evidence="2" key="1">
    <citation type="submission" date="2013-11" db="EMBL/GenBank/DDBJ databases">
        <title>Genome sequence of the fusiform rust pathogen reveals effectors for host alternation and coevolution with pine.</title>
        <authorList>
            <consortium name="DOE Joint Genome Institute"/>
            <person name="Smith K."/>
            <person name="Pendleton A."/>
            <person name="Kubisiak T."/>
            <person name="Anderson C."/>
            <person name="Salamov A."/>
            <person name="Aerts A."/>
            <person name="Riley R."/>
            <person name="Clum A."/>
            <person name="Lindquist E."/>
            <person name="Ence D."/>
            <person name="Campbell M."/>
            <person name="Kronenberg Z."/>
            <person name="Feau N."/>
            <person name="Dhillon B."/>
            <person name="Hamelin R."/>
            <person name="Burleigh J."/>
            <person name="Smith J."/>
            <person name="Yandell M."/>
            <person name="Nelson C."/>
            <person name="Grigoriev I."/>
            <person name="Davis J."/>
        </authorList>
    </citation>
    <scope>NUCLEOTIDE SEQUENCE</scope>
    <source>
        <strain evidence="2">G11</strain>
    </source>
</reference>
<comment type="caution">
    <text evidence="2">The sequence shown here is derived from an EMBL/GenBank/DDBJ whole genome shotgun (WGS) entry which is preliminary data.</text>
</comment>
<name>A0A9P6NJ15_9BASI</name>
<evidence type="ECO:0000313" key="2">
    <source>
        <dbReference type="EMBL" id="KAG0146893.1"/>
    </source>
</evidence>
<sequence length="386" mass="42025">MSSIPNPTAISPEIQAVITAALAAQAQVYEGTISQLESCLNNMSFTATTPAKPSATRFVTPPQATKGNTHSFTRGGSKPAPSHLNTKSRMTSSPANPKGSGSSSKPSTPSHKASSTGPAKKRPNQMQVQDYPKEFTGTKVMWGMVEANLPPPPVDQRLLEVFNMSFDNVKQVELAVENTAAASIVAEAEILTLTQGRMGAIKLGCGMLYLDEFAIHTIHSHLAHLGIYLWGPDLTESPDSLYNITSAHFKKETNAPGQFQICTARSVTLRCRQWLCKARYEFLLAQPGILKHYLSLAAKPSAHSDDEAIPGRKDVYRIKTLAYRSANANKFFQWVDLPIDFYNPAWFNKLPPSQKEKVANSRLVALLPNAAESLLPVPHPSEGLST</sequence>
<evidence type="ECO:0000313" key="3">
    <source>
        <dbReference type="Proteomes" id="UP000886653"/>
    </source>
</evidence>
<proteinExistence type="predicted"/>
<protein>
    <submittedName>
        <fullName evidence="2">Uncharacterized protein</fullName>
    </submittedName>
</protein>
<dbReference type="OrthoDB" id="3056461at2759"/>
<dbReference type="AlphaFoldDB" id="A0A9P6NJ15"/>
<dbReference type="Proteomes" id="UP000886653">
    <property type="component" value="Unassembled WGS sequence"/>
</dbReference>
<evidence type="ECO:0000256" key="1">
    <source>
        <dbReference type="SAM" id="MobiDB-lite"/>
    </source>
</evidence>